<dbReference type="EMBL" id="JACRSQ010000022">
    <property type="protein sequence ID" value="MBC8544460.1"/>
    <property type="molecule type" value="Genomic_DNA"/>
</dbReference>
<organism evidence="1 2">
    <name type="scientific">Bianquea renquensis</name>
    <dbReference type="NCBI Taxonomy" id="2763661"/>
    <lineage>
        <taxon>Bacteria</taxon>
        <taxon>Bacillati</taxon>
        <taxon>Bacillota</taxon>
        <taxon>Clostridia</taxon>
        <taxon>Eubacteriales</taxon>
        <taxon>Bianqueaceae</taxon>
        <taxon>Bianquea</taxon>
    </lineage>
</organism>
<reference evidence="1" key="1">
    <citation type="submission" date="2020-08" db="EMBL/GenBank/DDBJ databases">
        <title>Genome public.</title>
        <authorList>
            <person name="Liu C."/>
            <person name="Sun Q."/>
        </authorList>
    </citation>
    <scope>NUCLEOTIDE SEQUENCE</scope>
    <source>
        <strain evidence="1">NSJ-32</strain>
    </source>
</reference>
<keyword evidence="2" id="KW-1185">Reference proteome</keyword>
<proteinExistence type="predicted"/>
<dbReference type="Proteomes" id="UP000657006">
    <property type="component" value="Unassembled WGS sequence"/>
</dbReference>
<dbReference type="AlphaFoldDB" id="A0A926I2M1"/>
<dbReference type="InterPro" id="IPR043779">
    <property type="entry name" value="DUF5721"/>
</dbReference>
<evidence type="ECO:0000313" key="1">
    <source>
        <dbReference type="EMBL" id="MBC8544460.1"/>
    </source>
</evidence>
<accession>A0A926I2M1</accession>
<comment type="caution">
    <text evidence="1">The sequence shown here is derived from an EMBL/GenBank/DDBJ whole genome shotgun (WGS) entry which is preliminary data.</text>
</comment>
<dbReference type="RefSeq" id="WP_177714019.1">
    <property type="nucleotide sequence ID" value="NZ_JACRSQ010000022.1"/>
</dbReference>
<name>A0A926I2M1_9FIRM</name>
<evidence type="ECO:0000313" key="2">
    <source>
        <dbReference type="Proteomes" id="UP000657006"/>
    </source>
</evidence>
<gene>
    <name evidence="1" type="ORF">H8730_13010</name>
</gene>
<sequence>MIALSIPDVKPFMSALLQNTLFDPWELRGCELNILTRYTISGVINRDYLNDQEAKLRSEQTHLLWRDVRKKIYELIRGGRTPTSMKLTLAFPKDQLTSFSTDSIESLLLNIQFDGGVLHLITGISMKAFSLDRSAEHMWDDYIPSFCKQHSIAYSLE</sequence>
<dbReference type="Pfam" id="PF18988">
    <property type="entry name" value="DUF5721"/>
    <property type="match status" value="1"/>
</dbReference>
<protein>
    <submittedName>
        <fullName evidence="1">Uncharacterized protein</fullName>
    </submittedName>
</protein>